<evidence type="ECO:0000256" key="3">
    <source>
        <dbReference type="ARBA" id="ARBA00022553"/>
    </source>
</evidence>
<feature type="transmembrane region" description="Helical" evidence="9">
    <location>
        <begin position="12"/>
        <end position="32"/>
    </location>
</feature>
<evidence type="ECO:0000259" key="10">
    <source>
        <dbReference type="PROSITE" id="PS50109"/>
    </source>
</evidence>
<protein>
    <recommendedName>
        <fullName evidence="2">histidine kinase</fullName>
        <ecNumber evidence="2">2.7.13.3</ecNumber>
    </recommendedName>
</protein>
<dbReference type="Gene3D" id="3.30.565.10">
    <property type="entry name" value="Histidine kinase-like ATPase, C-terminal domain"/>
    <property type="match status" value="1"/>
</dbReference>
<evidence type="ECO:0000256" key="2">
    <source>
        <dbReference type="ARBA" id="ARBA00012438"/>
    </source>
</evidence>
<comment type="catalytic activity">
    <reaction evidence="1">
        <text>ATP + protein L-histidine = ADP + protein N-phospho-L-histidine.</text>
        <dbReference type="EC" id="2.7.13.3"/>
    </reaction>
</comment>
<dbReference type="PROSITE" id="PS50109">
    <property type="entry name" value="HIS_KIN"/>
    <property type="match status" value="1"/>
</dbReference>
<keyword evidence="4" id="KW-0808">Transferase</keyword>
<keyword evidence="3" id="KW-0597">Phosphoprotein</keyword>
<keyword evidence="5" id="KW-0547">Nucleotide-binding</keyword>
<dbReference type="SUPFAM" id="SSF55874">
    <property type="entry name" value="ATPase domain of HSP90 chaperone/DNA topoisomerase II/histidine kinase"/>
    <property type="match status" value="1"/>
</dbReference>
<dbReference type="InterPro" id="IPR036890">
    <property type="entry name" value="HATPase_C_sf"/>
</dbReference>
<dbReference type="EMBL" id="JAATJS010000002">
    <property type="protein sequence ID" value="NIX76105.1"/>
    <property type="molecule type" value="Genomic_DNA"/>
</dbReference>
<evidence type="ECO:0000256" key="6">
    <source>
        <dbReference type="ARBA" id="ARBA00022777"/>
    </source>
</evidence>
<reference evidence="11 12" key="1">
    <citation type="submission" date="2020-03" db="EMBL/GenBank/DDBJ databases">
        <title>The genome sequence of Microvirga sp. c23x22.</title>
        <authorList>
            <person name="Zhang X."/>
        </authorList>
    </citation>
    <scope>NUCLEOTIDE SEQUENCE [LARGE SCALE GENOMIC DNA]</scope>
    <source>
        <strain evidence="12">c23x22</strain>
    </source>
</reference>
<dbReference type="Proteomes" id="UP000707352">
    <property type="component" value="Unassembled WGS sequence"/>
</dbReference>
<sequence length="537" mass="59008">MTTARDVRSVLYATAILFAVAVVGIRGLFLWIEHRNAIGRAEASTRDLALLVEENTERTLETSDLLARQVIAYLRAKGSVETASGALDVHEYLVELTQRSEASEQFLIVDKYGFTVSTSNSPIPLRTSYENETWFLALRDGAKTYIGDPIIRQGTNEVLYSYSRRIDDLKGVFSGAVHVVLRPAFLETVTGPGAESEKLILGLWGDDGRIIARTGLTPAQLNVSLNQSRILHPLASEPMGTFRSDTTADRAERIVSFRRIDQWHVIVTASIPVATALSSWTTNFYWSTALAAIILTAFGGLTTIGSRISYRMEETQNELQLANDNLAKANAELEKALGDKVVLLQEIHHRVKNNLQVTSSLLQMQSRRFTDPVVKTAFRETQDRLRSIGLIHDTLYRKESGGLIDLQDYFDRLLKELSATYGASDRGISVELEAQPISIDLERAAPLALAVTEAISNAFKHAFAPGQGGRIIVSTARVADQIEVTVHDTGKGVFGVKETDSSLGMKLIRAFTDQLGGTFGIEAHDGTVFRLTIPAEG</sequence>
<dbReference type="Pfam" id="PF07568">
    <property type="entry name" value="HisKA_2"/>
    <property type="match status" value="1"/>
</dbReference>
<name>A0ABX0V8C5_9HYPH</name>
<evidence type="ECO:0000256" key="5">
    <source>
        <dbReference type="ARBA" id="ARBA00022741"/>
    </source>
</evidence>
<evidence type="ECO:0000256" key="8">
    <source>
        <dbReference type="SAM" id="Coils"/>
    </source>
</evidence>
<evidence type="ECO:0000256" key="7">
    <source>
        <dbReference type="ARBA" id="ARBA00022840"/>
    </source>
</evidence>
<dbReference type="PANTHER" id="PTHR41523">
    <property type="entry name" value="TWO-COMPONENT SYSTEM SENSOR PROTEIN"/>
    <property type="match status" value="1"/>
</dbReference>
<comment type="caution">
    <text evidence="11">The sequence shown here is derived from an EMBL/GenBank/DDBJ whole genome shotgun (WGS) entry which is preliminary data.</text>
</comment>
<organism evidence="11 12">
    <name type="scientific">Microvirga terricola</name>
    <dbReference type="NCBI Taxonomy" id="2719797"/>
    <lineage>
        <taxon>Bacteria</taxon>
        <taxon>Pseudomonadati</taxon>
        <taxon>Pseudomonadota</taxon>
        <taxon>Alphaproteobacteria</taxon>
        <taxon>Hyphomicrobiales</taxon>
        <taxon>Methylobacteriaceae</taxon>
        <taxon>Microvirga</taxon>
    </lineage>
</organism>
<dbReference type="EC" id="2.7.13.3" evidence="2"/>
<keyword evidence="9" id="KW-1133">Transmembrane helix</keyword>
<evidence type="ECO:0000256" key="4">
    <source>
        <dbReference type="ARBA" id="ARBA00022679"/>
    </source>
</evidence>
<evidence type="ECO:0000256" key="9">
    <source>
        <dbReference type="SAM" id="Phobius"/>
    </source>
</evidence>
<dbReference type="CDD" id="cd12915">
    <property type="entry name" value="PDC2_DGC_like"/>
    <property type="match status" value="1"/>
</dbReference>
<feature type="transmembrane region" description="Helical" evidence="9">
    <location>
        <begin position="284"/>
        <end position="304"/>
    </location>
</feature>
<keyword evidence="9" id="KW-0812">Transmembrane</keyword>
<feature type="domain" description="Histidine kinase" evidence="10">
    <location>
        <begin position="346"/>
        <end position="537"/>
    </location>
</feature>
<keyword evidence="12" id="KW-1185">Reference proteome</keyword>
<keyword evidence="7" id="KW-0067">ATP-binding</keyword>
<evidence type="ECO:0000313" key="12">
    <source>
        <dbReference type="Proteomes" id="UP000707352"/>
    </source>
</evidence>
<evidence type="ECO:0000256" key="1">
    <source>
        <dbReference type="ARBA" id="ARBA00000085"/>
    </source>
</evidence>
<keyword evidence="9" id="KW-0472">Membrane</keyword>
<dbReference type="SMART" id="SM00387">
    <property type="entry name" value="HATPase_c"/>
    <property type="match status" value="1"/>
</dbReference>
<keyword evidence="6" id="KW-0418">Kinase</keyword>
<proteinExistence type="predicted"/>
<dbReference type="CDD" id="cd12914">
    <property type="entry name" value="PDC1_DGC_like"/>
    <property type="match status" value="1"/>
</dbReference>
<dbReference type="InterPro" id="IPR011495">
    <property type="entry name" value="Sig_transdc_His_kin_sub2_dim/P"/>
</dbReference>
<dbReference type="RefSeq" id="WP_167672008.1">
    <property type="nucleotide sequence ID" value="NZ_JAATJS010000002.1"/>
</dbReference>
<keyword evidence="8" id="KW-0175">Coiled coil</keyword>
<dbReference type="InterPro" id="IPR003594">
    <property type="entry name" value="HATPase_dom"/>
</dbReference>
<dbReference type="Gene3D" id="3.30.450.20">
    <property type="entry name" value="PAS domain"/>
    <property type="match status" value="3"/>
</dbReference>
<dbReference type="InterPro" id="IPR005467">
    <property type="entry name" value="His_kinase_dom"/>
</dbReference>
<dbReference type="PANTHER" id="PTHR41523:SF8">
    <property type="entry name" value="ETHYLENE RESPONSE SENSOR PROTEIN"/>
    <property type="match status" value="1"/>
</dbReference>
<accession>A0ABX0V8C5</accession>
<gene>
    <name evidence="11" type="ORF">HB375_05685</name>
</gene>
<feature type="coiled-coil region" evidence="8">
    <location>
        <begin position="312"/>
        <end position="346"/>
    </location>
</feature>
<evidence type="ECO:0000313" key="11">
    <source>
        <dbReference type="EMBL" id="NIX76105.1"/>
    </source>
</evidence>
<dbReference type="Pfam" id="PF13581">
    <property type="entry name" value="HATPase_c_2"/>
    <property type="match status" value="1"/>
</dbReference>